<evidence type="ECO:0000313" key="2">
    <source>
        <dbReference type="EMBL" id="KAK7479467.1"/>
    </source>
</evidence>
<dbReference type="EMBL" id="JACVVK020000302">
    <property type="protein sequence ID" value="KAK7479467.1"/>
    <property type="molecule type" value="Genomic_DNA"/>
</dbReference>
<organism evidence="2 3">
    <name type="scientific">Batillaria attramentaria</name>
    <dbReference type="NCBI Taxonomy" id="370345"/>
    <lineage>
        <taxon>Eukaryota</taxon>
        <taxon>Metazoa</taxon>
        <taxon>Spiralia</taxon>
        <taxon>Lophotrochozoa</taxon>
        <taxon>Mollusca</taxon>
        <taxon>Gastropoda</taxon>
        <taxon>Caenogastropoda</taxon>
        <taxon>Sorbeoconcha</taxon>
        <taxon>Cerithioidea</taxon>
        <taxon>Batillariidae</taxon>
        <taxon>Batillaria</taxon>
    </lineage>
</organism>
<gene>
    <name evidence="2" type="ORF">BaRGS_00029283</name>
</gene>
<protein>
    <submittedName>
        <fullName evidence="2">Uncharacterized protein</fullName>
    </submittedName>
</protein>
<feature type="compositionally biased region" description="Basic and acidic residues" evidence="1">
    <location>
        <begin position="41"/>
        <end position="54"/>
    </location>
</feature>
<sequence>MEGFRIGFHPRCSPKSGADETRSVASRQRKTESAGNGGNTSDRKSYETRDEDRPEVAQKIYRNLEKLGINSLSLISDNEAWNIPGSRDSSHFELRRITQG</sequence>
<evidence type="ECO:0000256" key="1">
    <source>
        <dbReference type="SAM" id="MobiDB-lite"/>
    </source>
</evidence>
<reference evidence="2 3" key="1">
    <citation type="journal article" date="2023" name="Sci. Data">
        <title>Genome assembly of the Korean intertidal mud-creeper Batillaria attramentaria.</title>
        <authorList>
            <person name="Patra A.K."/>
            <person name="Ho P.T."/>
            <person name="Jun S."/>
            <person name="Lee S.J."/>
            <person name="Kim Y."/>
            <person name="Won Y.J."/>
        </authorList>
    </citation>
    <scope>NUCLEOTIDE SEQUENCE [LARGE SCALE GENOMIC DNA]</scope>
    <source>
        <strain evidence="2">Wonlab-2016</strain>
    </source>
</reference>
<comment type="caution">
    <text evidence="2">The sequence shown here is derived from an EMBL/GenBank/DDBJ whole genome shotgun (WGS) entry which is preliminary data.</text>
</comment>
<dbReference type="Proteomes" id="UP001519460">
    <property type="component" value="Unassembled WGS sequence"/>
</dbReference>
<dbReference type="AlphaFoldDB" id="A0ABD0JWK4"/>
<feature type="region of interest" description="Disordered" evidence="1">
    <location>
        <begin position="1"/>
        <end position="54"/>
    </location>
</feature>
<accession>A0ABD0JWK4</accession>
<evidence type="ECO:0000313" key="3">
    <source>
        <dbReference type="Proteomes" id="UP001519460"/>
    </source>
</evidence>
<proteinExistence type="predicted"/>
<keyword evidence="3" id="KW-1185">Reference proteome</keyword>
<name>A0ABD0JWK4_9CAEN</name>